<dbReference type="Pfam" id="PF00857">
    <property type="entry name" value="Isochorismatase"/>
    <property type="match status" value="1"/>
</dbReference>
<dbReference type="EMBL" id="AZFF01000001">
    <property type="protein sequence ID" value="KRL57437.1"/>
    <property type="molecule type" value="Genomic_DNA"/>
</dbReference>
<evidence type="ECO:0000259" key="3">
    <source>
        <dbReference type="Pfam" id="PF00857"/>
    </source>
</evidence>
<dbReference type="AlphaFoldDB" id="A0A0R1RK90"/>
<dbReference type="PANTHER" id="PTHR43540:SF14">
    <property type="entry name" value="ISOCHORISMATASE"/>
    <property type="match status" value="1"/>
</dbReference>
<dbReference type="InterPro" id="IPR000868">
    <property type="entry name" value="Isochorismatase-like_dom"/>
</dbReference>
<keyword evidence="5" id="KW-1185">Reference proteome</keyword>
<comment type="similarity">
    <text evidence="1">Belongs to the isochorismatase family.</text>
</comment>
<dbReference type="STRING" id="1114972.FD35_GL000454"/>
<protein>
    <submittedName>
        <fullName evidence="4">Isochorismatase family protein</fullName>
    </submittedName>
</protein>
<dbReference type="eggNOG" id="COG1335">
    <property type="taxonomic scope" value="Bacteria"/>
</dbReference>
<dbReference type="SUPFAM" id="SSF52499">
    <property type="entry name" value="Isochorismatase-like hydrolases"/>
    <property type="match status" value="1"/>
</dbReference>
<dbReference type="Proteomes" id="UP000051999">
    <property type="component" value="Unassembled WGS sequence"/>
</dbReference>
<accession>A0A0R1RK90</accession>
<evidence type="ECO:0000313" key="4">
    <source>
        <dbReference type="EMBL" id="KRL57437.1"/>
    </source>
</evidence>
<dbReference type="PANTHER" id="PTHR43540">
    <property type="entry name" value="PEROXYUREIDOACRYLATE/UREIDOACRYLATE AMIDOHYDROLASE-RELATED"/>
    <property type="match status" value="1"/>
</dbReference>
<dbReference type="RefSeq" id="WP_017261661.1">
    <property type="nucleotide sequence ID" value="NZ_AUAW01000001.1"/>
</dbReference>
<reference evidence="4 5" key="1">
    <citation type="journal article" date="2015" name="Genome Announc.">
        <title>Expanding the biotechnology potential of lactobacilli through comparative genomics of 213 strains and associated genera.</title>
        <authorList>
            <person name="Sun Z."/>
            <person name="Harris H.M."/>
            <person name="McCann A."/>
            <person name="Guo C."/>
            <person name="Argimon S."/>
            <person name="Zhang W."/>
            <person name="Yang X."/>
            <person name="Jeffery I.B."/>
            <person name="Cooney J.C."/>
            <person name="Kagawa T.F."/>
            <person name="Liu W."/>
            <person name="Song Y."/>
            <person name="Salvetti E."/>
            <person name="Wrobel A."/>
            <person name="Rasinkangas P."/>
            <person name="Parkhill J."/>
            <person name="Rea M.C."/>
            <person name="O'Sullivan O."/>
            <person name="Ritari J."/>
            <person name="Douillard F.P."/>
            <person name="Paul Ross R."/>
            <person name="Yang R."/>
            <person name="Briner A.E."/>
            <person name="Felis G.E."/>
            <person name="de Vos W.M."/>
            <person name="Barrangou R."/>
            <person name="Klaenhammer T.R."/>
            <person name="Caufield P.W."/>
            <person name="Cui Y."/>
            <person name="Zhang H."/>
            <person name="O'Toole P.W."/>
        </authorList>
    </citation>
    <scope>NUCLEOTIDE SEQUENCE [LARGE SCALE GENOMIC DNA]</scope>
    <source>
        <strain evidence="4 5">DSM 15814</strain>
    </source>
</reference>
<dbReference type="GO" id="GO:0016787">
    <property type="term" value="F:hydrolase activity"/>
    <property type="evidence" value="ECO:0007669"/>
    <property type="project" value="UniProtKB-KW"/>
</dbReference>
<comment type="caution">
    <text evidence="4">The sequence shown here is derived from an EMBL/GenBank/DDBJ whole genome shotgun (WGS) entry which is preliminary data.</text>
</comment>
<dbReference type="InterPro" id="IPR050272">
    <property type="entry name" value="Isochorismatase-like_hydrls"/>
</dbReference>
<feature type="domain" description="Isochorismatase-like" evidence="3">
    <location>
        <begin position="5"/>
        <end position="126"/>
    </location>
</feature>
<sequence>MLQDALLVIDAQKGMVNAANYEQVIDQINDRIDAYRAENKPLLFIQHTDDEFVYGSDPWMLAPQLHRQQTDRVMLKYHSDSFYETGLASLLHHRAVRFVEICGFQTEYCVDTAMRVGHDQGFDMSIMQGLSSTMVSHGLTAAQIINHHEQIWQGTFGHVLPNPTAESETTPENAVH</sequence>
<name>A0A0R1RK90_9LACO</name>
<organism evidence="4 5">
    <name type="scientific">Furfurilactobacillus rossiae DSM 15814</name>
    <dbReference type="NCBI Taxonomy" id="1114972"/>
    <lineage>
        <taxon>Bacteria</taxon>
        <taxon>Bacillati</taxon>
        <taxon>Bacillota</taxon>
        <taxon>Bacilli</taxon>
        <taxon>Lactobacillales</taxon>
        <taxon>Lactobacillaceae</taxon>
        <taxon>Furfurilactobacillus</taxon>
    </lineage>
</organism>
<dbReference type="OrthoDB" id="9785724at2"/>
<evidence type="ECO:0000313" key="5">
    <source>
        <dbReference type="Proteomes" id="UP000051999"/>
    </source>
</evidence>
<gene>
    <name evidence="4" type="ORF">FD35_GL000454</name>
</gene>
<evidence type="ECO:0000256" key="2">
    <source>
        <dbReference type="ARBA" id="ARBA00022801"/>
    </source>
</evidence>
<dbReference type="Gene3D" id="3.40.50.850">
    <property type="entry name" value="Isochorismatase-like"/>
    <property type="match status" value="1"/>
</dbReference>
<dbReference type="PATRIC" id="fig|1114972.6.peg.454"/>
<keyword evidence="2" id="KW-0378">Hydrolase</keyword>
<proteinExistence type="inferred from homology"/>
<dbReference type="InterPro" id="IPR036380">
    <property type="entry name" value="Isochorismatase-like_sf"/>
</dbReference>
<evidence type="ECO:0000256" key="1">
    <source>
        <dbReference type="ARBA" id="ARBA00006336"/>
    </source>
</evidence>